<dbReference type="Pfam" id="PF11962">
    <property type="entry name" value="Peptidase_G2"/>
    <property type="match status" value="1"/>
</dbReference>
<dbReference type="Gene3D" id="2.40.300.10">
    <property type="entry name" value="Head decoration protein D"/>
    <property type="match status" value="1"/>
</dbReference>
<dbReference type="Proteomes" id="UP001596047">
    <property type="component" value="Unassembled WGS sequence"/>
</dbReference>
<evidence type="ECO:0000313" key="3">
    <source>
        <dbReference type="EMBL" id="MFC5653478.1"/>
    </source>
</evidence>
<dbReference type="InterPro" id="IPR011049">
    <property type="entry name" value="Serralysin-like_metalloprot_C"/>
</dbReference>
<evidence type="ECO:0000313" key="4">
    <source>
        <dbReference type="Proteomes" id="UP001596047"/>
    </source>
</evidence>
<accession>A0ABW0W7R1</accession>
<keyword evidence="4" id="KW-1185">Reference proteome</keyword>
<comment type="caution">
    <text evidence="3">The sequence shown here is derived from an EMBL/GenBank/DDBJ whole genome shotgun (WGS) entry which is preliminary data.</text>
</comment>
<feature type="region of interest" description="Disordered" evidence="1">
    <location>
        <begin position="145"/>
        <end position="186"/>
    </location>
</feature>
<evidence type="ECO:0000256" key="1">
    <source>
        <dbReference type="SAM" id="MobiDB-lite"/>
    </source>
</evidence>
<feature type="region of interest" description="Disordered" evidence="1">
    <location>
        <begin position="66"/>
        <end position="104"/>
    </location>
</feature>
<proteinExistence type="predicted"/>
<feature type="compositionally biased region" description="Basic and acidic residues" evidence="1">
    <location>
        <begin position="77"/>
        <end position="86"/>
    </location>
</feature>
<dbReference type="SUPFAM" id="SSF101967">
    <property type="entry name" value="Adhesin YadA, collagen-binding domain"/>
    <property type="match status" value="2"/>
</dbReference>
<feature type="domain" description="Peptidase G2 IMC autoproteolytic cleavage" evidence="2">
    <location>
        <begin position="281"/>
        <end position="443"/>
    </location>
</feature>
<dbReference type="Gene3D" id="2.150.10.10">
    <property type="entry name" value="Serralysin-like metalloprotease, C-terminal"/>
    <property type="match status" value="2"/>
</dbReference>
<reference evidence="4" key="1">
    <citation type="journal article" date="2019" name="Int. J. Syst. Evol. Microbiol.">
        <title>The Global Catalogue of Microorganisms (GCM) 10K type strain sequencing project: providing services to taxonomists for standard genome sequencing and annotation.</title>
        <authorList>
            <consortium name="The Broad Institute Genomics Platform"/>
            <consortium name="The Broad Institute Genome Sequencing Center for Infectious Disease"/>
            <person name="Wu L."/>
            <person name="Ma J."/>
        </authorList>
    </citation>
    <scope>NUCLEOTIDE SEQUENCE [LARGE SCALE GENOMIC DNA]</scope>
    <source>
        <strain evidence="4">CGMCC 1.3240</strain>
    </source>
</reference>
<protein>
    <submittedName>
        <fullName evidence="3">Peptidase G2 autoproteolytic cleavage domain-containing protein</fullName>
    </submittedName>
</protein>
<organism evidence="3 4">
    <name type="scientific">Paenibacillus solisilvae</name>
    <dbReference type="NCBI Taxonomy" id="2486751"/>
    <lineage>
        <taxon>Bacteria</taxon>
        <taxon>Bacillati</taxon>
        <taxon>Bacillota</taxon>
        <taxon>Bacilli</taxon>
        <taxon>Bacillales</taxon>
        <taxon>Paenibacillaceae</taxon>
        <taxon>Paenibacillus</taxon>
    </lineage>
</organism>
<dbReference type="RefSeq" id="WP_379192132.1">
    <property type="nucleotide sequence ID" value="NZ_JBHSOW010000127.1"/>
</dbReference>
<name>A0ABW0W7R1_9BACL</name>
<dbReference type="EMBL" id="JBHSOW010000127">
    <property type="protein sequence ID" value="MFC5653478.1"/>
    <property type="molecule type" value="Genomic_DNA"/>
</dbReference>
<gene>
    <name evidence="3" type="ORF">ACFPYJ_31045</name>
</gene>
<dbReference type="Gene3D" id="4.10.80.40">
    <property type="entry name" value="succinate dehydrogenase protein domain"/>
    <property type="match status" value="1"/>
</dbReference>
<dbReference type="InterPro" id="IPR021865">
    <property type="entry name" value="Peptidase_G2"/>
</dbReference>
<evidence type="ECO:0000259" key="2">
    <source>
        <dbReference type="Pfam" id="PF11962"/>
    </source>
</evidence>
<sequence>MAQGDAAHVEGYHTAASGDASHAEGGGSRAFGLYAHAEGQDTTAASAASHAEGYTTIAEGPYSHAEGQETQAKGHGSHAEGFKSESDASASHAEGDSTAARGNASHAEGGFTLAEGDYSHSEGFESAAKGFASHAEGDTTTAAGAYSHAEGSGTTAKGDASHAQGEGTHAQGKASHAEGKGTSAHQLAAHAEGIQTVASGVGARAEGYQTTASGHLSTAGGKKTNTSKLSGASIVGKFGNALESYAWHLANGIDEANPGLAAKINQSGEAAIDRAWLAGGQHYAEMFETANKEAIDYGFFVTFEGTEGKIRKAGKDDRYILGITSKSPSLIGNAMELRWSQKYVTDEWGGIRYQQVTVPPLYDRTGSLIEPGHVEDQPVLNPKWNPKQPYLPRRLRPEWAAVSLLGQVLIRDDGSCVPGRSCRPSAAGVATNAADGYRVMTRTGKNQVLILFR</sequence>